<sequence>MKISLLLHLSFITILVVLLIGSNYISPTYGQCLGDQKALLIKFKNGLTFDSSLSTKLVRWDENTDCCLWPGVSCDEEGHVVVLELDHEAISGGIDNSSSLFDLQHLEKLNLAYNELVVPVPTEIYRLANLTYLNLAGAGQIPMELSRLTRLVILDLSSGIFKLASQDLKELVRNLANLRELYLDFVNISLKGSEWCSALSSSLPQLRVLSMIHCNISGPLDPVLFNLRFLSVIRLDFNDLSTTVPDFLANFTKLTTLSLTDCNLRGEFPSEIFQVPTLQELHLSLNRNLTGTVPEFLEKSALREVVLRWTSFTGSLPGSIANLSTLSQLDLGNCNFGGPIPSAMGNLTNLFFLDLSYNENLIGTLPEFPQKSALREIVLTQTGFTGSLPDSIANLQKLTRLDLRSCNFSGRIPSKMGNLTDLVYLDLSYNSFTGSIPLFHKAKKLNRIDLSNNNGPLSSAQTQLAVFLSLPSLQFLSFQNSHLSGEVHEFSNASSSVLQTLVLSNNHLNGSIPQSIFKLRRLSYLSLSSNSFSGTINLRAIKGLPMLTTLDLSYNKLRIDVQGSNSTSFPFPQLEVLNLVACRLEKFPDLRNQSRMFYLDLSVNNIKGEIPNWVWRVGNGALIYQNLSCNLLESLEKPYNMSTSLQVIDLHSNRINGDPPILPTSLSYFSIANNKLTGSIPSSICNLHHLQFIDMSNNSIYNKVPPCLFQKADRLVVLNLGRNKLSGIIPDTFPLNCNLRTLDLNSNILEGKFPRSLQGCVFLEVLDIGNNKIRNTFPCMLKKLSNLHVLVLRSNMFHGNLYCPIANNQTWSKLQIIDLSANNFSGDIPPQYFSSWQGMMLSSSPDQVRAKNLQVQLQAVGIYYQVRMTLTLKGQLMEIENILQVFTSIDFSCNNLQGEIPEVLGDLKSLYLLNLSHNALTGRIPKALGKLTQLGSLDLSLNQLGGRIPDELAGLTFLSFLDLSFNQLSGRIPRGNQFQTFSENSFEGNTGLCDFPLKKCSATKTTGPSQFPSDHSEHETIDGKYISFALGSSVCFGIVTWLLLYSPRYNELIDRLLFRILDQHKKSGRNKT</sequence>
<comment type="subcellular location">
    <subcellularLocation>
        <location evidence="1">Cell membrane</location>
        <topology evidence="1">Single-pass type I membrane protein</topology>
    </subcellularLocation>
</comment>
<feature type="chain" id="PRO_5040317854" description="Leucine-rich repeat-containing N-terminal plant-type domain-containing protein" evidence="11">
    <location>
        <begin position="31"/>
        <end position="1072"/>
    </location>
</feature>
<evidence type="ECO:0000313" key="14">
    <source>
        <dbReference type="Proteomes" id="UP001152561"/>
    </source>
</evidence>
<dbReference type="SMART" id="SM00365">
    <property type="entry name" value="LRR_SD22"/>
    <property type="match status" value="4"/>
</dbReference>
<evidence type="ECO:0000256" key="7">
    <source>
        <dbReference type="ARBA" id="ARBA00022737"/>
    </source>
</evidence>
<evidence type="ECO:0000256" key="11">
    <source>
        <dbReference type="SAM" id="SignalP"/>
    </source>
</evidence>
<evidence type="ECO:0000256" key="6">
    <source>
        <dbReference type="ARBA" id="ARBA00022729"/>
    </source>
</evidence>
<accession>A0A9Q1RT16</accession>
<protein>
    <recommendedName>
        <fullName evidence="12">Leucine-rich repeat-containing N-terminal plant-type domain-containing protein</fullName>
    </recommendedName>
</protein>
<evidence type="ECO:0000256" key="10">
    <source>
        <dbReference type="ARBA" id="ARBA00023180"/>
    </source>
</evidence>
<keyword evidence="4" id="KW-0433">Leucine-rich repeat</keyword>
<dbReference type="InterPro" id="IPR046956">
    <property type="entry name" value="RLP23-like"/>
</dbReference>
<dbReference type="AlphaFoldDB" id="A0A9Q1RT16"/>
<keyword evidence="5" id="KW-0812">Transmembrane</keyword>
<proteinExistence type="inferred from homology"/>
<dbReference type="Proteomes" id="UP001152561">
    <property type="component" value="Unassembled WGS sequence"/>
</dbReference>
<dbReference type="InterPro" id="IPR003591">
    <property type="entry name" value="Leu-rich_rpt_typical-subtyp"/>
</dbReference>
<dbReference type="InterPro" id="IPR032675">
    <property type="entry name" value="LRR_dom_sf"/>
</dbReference>
<comment type="caution">
    <text evidence="13">The sequence shown here is derived from an EMBL/GenBank/DDBJ whole genome shotgun (WGS) entry which is preliminary data.</text>
</comment>
<dbReference type="GO" id="GO:0005886">
    <property type="term" value="C:plasma membrane"/>
    <property type="evidence" value="ECO:0007669"/>
    <property type="project" value="UniProtKB-SubCell"/>
</dbReference>
<keyword evidence="14" id="KW-1185">Reference proteome</keyword>
<evidence type="ECO:0000256" key="1">
    <source>
        <dbReference type="ARBA" id="ARBA00004251"/>
    </source>
</evidence>
<evidence type="ECO:0000256" key="2">
    <source>
        <dbReference type="ARBA" id="ARBA00009592"/>
    </source>
</evidence>
<dbReference type="PANTHER" id="PTHR48061">
    <property type="entry name" value="LEUCINE-RICH REPEAT RECEPTOR PROTEIN KINASE EMS1-LIKE-RELATED"/>
    <property type="match status" value="1"/>
</dbReference>
<dbReference type="InterPro" id="IPR013210">
    <property type="entry name" value="LRR_N_plant-typ"/>
</dbReference>
<keyword evidence="9" id="KW-0472">Membrane</keyword>
<evidence type="ECO:0000256" key="5">
    <source>
        <dbReference type="ARBA" id="ARBA00022692"/>
    </source>
</evidence>
<reference evidence="14" key="1">
    <citation type="journal article" date="2023" name="Proc. Natl. Acad. Sci. U.S.A.">
        <title>Genomic and structural basis for evolution of tropane alkaloid biosynthesis.</title>
        <authorList>
            <person name="Wanga Y.-J."/>
            <person name="Taina T."/>
            <person name="Yua J.-Y."/>
            <person name="Lia J."/>
            <person name="Xua B."/>
            <person name="Chenc J."/>
            <person name="D'Auriad J.C."/>
            <person name="Huanga J.-P."/>
            <person name="Huanga S.-X."/>
        </authorList>
    </citation>
    <scope>NUCLEOTIDE SEQUENCE [LARGE SCALE GENOMIC DNA]</scope>
    <source>
        <strain evidence="14">cv. KIB-2019</strain>
    </source>
</reference>
<dbReference type="OrthoDB" id="1394818at2759"/>
<dbReference type="Pfam" id="PF08263">
    <property type="entry name" value="LRRNT_2"/>
    <property type="match status" value="1"/>
</dbReference>
<dbReference type="PRINTS" id="PR00019">
    <property type="entry name" value="LEURICHRPT"/>
</dbReference>
<evidence type="ECO:0000256" key="9">
    <source>
        <dbReference type="ARBA" id="ARBA00023136"/>
    </source>
</evidence>
<evidence type="ECO:0000259" key="12">
    <source>
        <dbReference type="Pfam" id="PF08263"/>
    </source>
</evidence>
<dbReference type="EMBL" id="JAJAGQ010000002">
    <property type="protein sequence ID" value="KAJ8570898.1"/>
    <property type="molecule type" value="Genomic_DNA"/>
</dbReference>
<evidence type="ECO:0000256" key="8">
    <source>
        <dbReference type="ARBA" id="ARBA00022989"/>
    </source>
</evidence>
<dbReference type="PANTHER" id="PTHR48061:SF19">
    <property type="entry name" value="RECEPTOR-LIKE PROTEIN 12"/>
    <property type="match status" value="1"/>
</dbReference>
<dbReference type="InterPro" id="IPR001611">
    <property type="entry name" value="Leu-rich_rpt"/>
</dbReference>
<gene>
    <name evidence="13" type="ORF">K7X08_037870</name>
</gene>
<keyword evidence="8" id="KW-1133">Transmembrane helix</keyword>
<feature type="signal peptide" evidence="11">
    <location>
        <begin position="1"/>
        <end position="30"/>
    </location>
</feature>
<dbReference type="GO" id="GO:0050832">
    <property type="term" value="P:defense response to fungus"/>
    <property type="evidence" value="ECO:0007669"/>
    <property type="project" value="UniProtKB-ARBA"/>
</dbReference>
<evidence type="ECO:0000256" key="3">
    <source>
        <dbReference type="ARBA" id="ARBA00022475"/>
    </source>
</evidence>
<keyword evidence="7" id="KW-0677">Repeat</keyword>
<dbReference type="FunFam" id="3.80.10.10:FF:000095">
    <property type="entry name" value="LRR receptor-like serine/threonine-protein kinase GSO1"/>
    <property type="match status" value="1"/>
</dbReference>
<dbReference type="SUPFAM" id="SSF52058">
    <property type="entry name" value="L domain-like"/>
    <property type="match status" value="3"/>
</dbReference>
<organism evidence="13 14">
    <name type="scientific">Anisodus acutangulus</name>
    <dbReference type="NCBI Taxonomy" id="402998"/>
    <lineage>
        <taxon>Eukaryota</taxon>
        <taxon>Viridiplantae</taxon>
        <taxon>Streptophyta</taxon>
        <taxon>Embryophyta</taxon>
        <taxon>Tracheophyta</taxon>
        <taxon>Spermatophyta</taxon>
        <taxon>Magnoliopsida</taxon>
        <taxon>eudicotyledons</taxon>
        <taxon>Gunneridae</taxon>
        <taxon>Pentapetalae</taxon>
        <taxon>asterids</taxon>
        <taxon>lamiids</taxon>
        <taxon>Solanales</taxon>
        <taxon>Solanaceae</taxon>
        <taxon>Solanoideae</taxon>
        <taxon>Hyoscyameae</taxon>
        <taxon>Anisodus</taxon>
    </lineage>
</organism>
<evidence type="ECO:0000256" key="4">
    <source>
        <dbReference type="ARBA" id="ARBA00022614"/>
    </source>
</evidence>
<keyword evidence="6 11" id="KW-0732">Signal</keyword>
<evidence type="ECO:0000313" key="13">
    <source>
        <dbReference type="EMBL" id="KAJ8570898.1"/>
    </source>
</evidence>
<dbReference type="Pfam" id="PF00560">
    <property type="entry name" value="LRR_1"/>
    <property type="match status" value="9"/>
</dbReference>
<keyword evidence="10" id="KW-0325">Glycoprotein</keyword>
<dbReference type="Pfam" id="PF13855">
    <property type="entry name" value="LRR_8"/>
    <property type="match status" value="1"/>
</dbReference>
<keyword evidence="3" id="KW-1003">Cell membrane</keyword>
<dbReference type="SMART" id="SM00369">
    <property type="entry name" value="LRR_TYP"/>
    <property type="match status" value="11"/>
</dbReference>
<comment type="similarity">
    <text evidence="2">Belongs to the RLP family.</text>
</comment>
<name>A0A9Q1RT16_9SOLA</name>
<feature type="domain" description="Leucine-rich repeat-containing N-terminal plant-type" evidence="12">
    <location>
        <begin position="34"/>
        <end position="75"/>
    </location>
</feature>
<dbReference type="FunFam" id="3.80.10.10:FF:000213">
    <property type="entry name" value="Tyrosine-sulfated glycopeptide receptor 1"/>
    <property type="match status" value="1"/>
</dbReference>
<dbReference type="Gene3D" id="3.80.10.10">
    <property type="entry name" value="Ribonuclease Inhibitor"/>
    <property type="match status" value="6"/>
</dbReference>